<comment type="similarity">
    <text evidence="1 5">Belongs to the flavin oxidoreductase frp family.</text>
</comment>
<dbReference type="InterPro" id="IPR016446">
    <property type="entry name" value="Flavin_OxRdtase_Frp"/>
</dbReference>
<dbReference type="SUPFAM" id="SSF55469">
    <property type="entry name" value="FMN-dependent nitroreductase-like"/>
    <property type="match status" value="1"/>
</dbReference>
<keyword evidence="4 5" id="KW-0560">Oxidoreductase</keyword>
<keyword evidence="5" id="KW-0521">NADP</keyword>
<reference evidence="8" key="1">
    <citation type="journal article" date="2014" name="FEMS Microbiol. Lett.">
        <title>Draft Genomic DNA Sequence of the Facultatively Methylotrophic Bacterium Acidomonas methanolica type strain MB58.</title>
        <authorList>
            <person name="Higashiura N."/>
            <person name="Hadano H."/>
            <person name="Hirakawa H."/>
            <person name="Matsutani M."/>
            <person name="Takabe S."/>
            <person name="Matsushita K."/>
            <person name="Azuma Y."/>
        </authorList>
    </citation>
    <scope>NUCLEOTIDE SEQUENCE [LARGE SCALE GENOMIC DNA]</scope>
    <source>
        <strain evidence="8">MB58</strain>
    </source>
</reference>
<evidence type="ECO:0000313" key="8">
    <source>
        <dbReference type="Proteomes" id="UP000019760"/>
    </source>
</evidence>
<keyword evidence="8" id="KW-1185">Reference proteome</keyword>
<name>A0A023D7Z0_ACIMT</name>
<dbReference type="AlphaFoldDB" id="A0A023D7Z0"/>
<evidence type="ECO:0000256" key="1">
    <source>
        <dbReference type="ARBA" id="ARBA00008366"/>
    </source>
</evidence>
<dbReference type="Proteomes" id="UP000019760">
    <property type="component" value="Unassembled WGS sequence"/>
</dbReference>
<protein>
    <submittedName>
        <fullName evidence="7">Nitroreductase</fullName>
    </submittedName>
</protein>
<keyword evidence="3 5" id="KW-0288">FMN</keyword>
<organism evidence="7 8">
    <name type="scientific">Acidomonas methanolica NBRC 104435</name>
    <dbReference type="NCBI Taxonomy" id="1231351"/>
    <lineage>
        <taxon>Bacteria</taxon>
        <taxon>Pseudomonadati</taxon>
        <taxon>Pseudomonadota</taxon>
        <taxon>Alphaproteobacteria</taxon>
        <taxon>Acetobacterales</taxon>
        <taxon>Acetobacteraceae</taxon>
        <taxon>Acidomonas</taxon>
    </lineage>
</organism>
<evidence type="ECO:0000259" key="6">
    <source>
        <dbReference type="Pfam" id="PF00881"/>
    </source>
</evidence>
<evidence type="ECO:0000256" key="3">
    <source>
        <dbReference type="ARBA" id="ARBA00022643"/>
    </source>
</evidence>
<comment type="caution">
    <text evidence="7">The sequence shown here is derived from an EMBL/GenBank/DDBJ whole genome shotgun (WGS) entry which is preliminary data.</text>
</comment>
<dbReference type="OrthoDB" id="3181400at2"/>
<dbReference type="EMBL" id="BAND01000083">
    <property type="protein sequence ID" value="GAJ29860.1"/>
    <property type="molecule type" value="Genomic_DNA"/>
</dbReference>
<evidence type="ECO:0000313" key="7">
    <source>
        <dbReference type="EMBL" id="GAJ29860.1"/>
    </source>
</evidence>
<evidence type="ECO:0000256" key="5">
    <source>
        <dbReference type="PIRNR" id="PIRNR005426"/>
    </source>
</evidence>
<sequence>MNADSAALLRARYRREKLPSIAESPVIRTLMAHRSVRAYLPDPLPEGALEAAIAAAQSAATSSNLQCWSVVAVEDAARKARLAELCGHQKHIVEAPLFLAWIADLSRLERIAEAQDSGRESLDYLEMFMVALIDTALAAQNAVAAFESLGLGTVYIGGLRNHPVEVAKELHLPPLSVGAFGLCVGAPDPAHPADIKPRLPQAAVLHREHYDAAREAELIAQYDADANQFQIEQGLPERAWSSTMARRIAGLRGLSGRDVMRAALETLGFALK</sequence>
<feature type="domain" description="Nitroreductase" evidence="6">
    <location>
        <begin position="31"/>
        <end position="182"/>
    </location>
</feature>
<evidence type="ECO:0000256" key="4">
    <source>
        <dbReference type="ARBA" id="ARBA00023002"/>
    </source>
</evidence>
<evidence type="ECO:0000256" key="2">
    <source>
        <dbReference type="ARBA" id="ARBA00022630"/>
    </source>
</evidence>
<dbReference type="InterPro" id="IPR000415">
    <property type="entry name" value="Nitroreductase-like"/>
</dbReference>
<dbReference type="GO" id="GO:0016491">
    <property type="term" value="F:oxidoreductase activity"/>
    <property type="evidence" value="ECO:0007669"/>
    <property type="project" value="UniProtKB-UniRule"/>
</dbReference>
<dbReference type="RefSeq" id="WP_042060201.1">
    <property type="nucleotide sequence ID" value="NZ_BAND01000083.1"/>
</dbReference>
<dbReference type="Gene3D" id="3.40.109.10">
    <property type="entry name" value="NADH Oxidase"/>
    <property type="match status" value="1"/>
</dbReference>
<dbReference type="InterPro" id="IPR029479">
    <property type="entry name" value="Nitroreductase"/>
</dbReference>
<accession>A0A023D7Z0</accession>
<dbReference type="PANTHER" id="PTHR43425:SF2">
    <property type="entry name" value="OXYGEN-INSENSITIVE NADPH NITROREDUCTASE"/>
    <property type="match status" value="1"/>
</dbReference>
<dbReference type="Pfam" id="PF00881">
    <property type="entry name" value="Nitroreductase"/>
    <property type="match status" value="1"/>
</dbReference>
<dbReference type="PIRSF" id="PIRSF005426">
    <property type="entry name" value="Frp"/>
    <property type="match status" value="1"/>
</dbReference>
<dbReference type="PANTHER" id="PTHR43425">
    <property type="entry name" value="OXYGEN-INSENSITIVE NADPH NITROREDUCTASE"/>
    <property type="match status" value="1"/>
</dbReference>
<keyword evidence="2 5" id="KW-0285">Flavoprotein</keyword>
<gene>
    <name evidence="7" type="ORF">Amme_083_035</name>
</gene>
<proteinExistence type="inferred from homology"/>
<reference evidence="7 8" key="2">
    <citation type="journal article" date="2014" name="FEMS Microbiol. Lett.">
        <title>Draft genomic DNA sequence of the facultatively methylotrophic bacterium Acidomonas methanolica type strain MB58.</title>
        <authorList>
            <person name="Higashiura N."/>
            <person name="Hadano H."/>
            <person name="Hirakawa H."/>
            <person name="Matsutani M."/>
            <person name="Takabe S."/>
            <person name="Matsushita K."/>
            <person name="Azuma Y."/>
        </authorList>
    </citation>
    <scope>NUCLEOTIDE SEQUENCE [LARGE SCALE GENOMIC DNA]</scope>
    <source>
        <strain evidence="7 8">MB58</strain>
    </source>
</reference>